<evidence type="ECO:0000313" key="2">
    <source>
        <dbReference type="EMBL" id="AXL21044.1"/>
    </source>
</evidence>
<feature type="transmembrane region" description="Helical" evidence="1">
    <location>
        <begin position="331"/>
        <end position="349"/>
    </location>
</feature>
<dbReference type="EMBL" id="CP029462">
    <property type="protein sequence ID" value="AXL21044.1"/>
    <property type="molecule type" value="Genomic_DNA"/>
</dbReference>
<gene>
    <name evidence="2" type="ORF">DKB62_05380</name>
</gene>
<feature type="transmembrane region" description="Helical" evidence="1">
    <location>
        <begin position="42"/>
        <end position="63"/>
    </location>
</feature>
<evidence type="ECO:0000313" key="3">
    <source>
        <dbReference type="Proteomes" id="UP000254337"/>
    </source>
</evidence>
<dbReference type="PANTHER" id="PTHR37814">
    <property type="entry name" value="CONSERVED MEMBRANE PROTEIN"/>
    <property type="match status" value="1"/>
</dbReference>
<keyword evidence="1" id="KW-1133">Transmembrane helix</keyword>
<feature type="transmembrane region" description="Helical" evidence="1">
    <location>
        <begin position="88"/>
        <end position="111"/>
    </location>
</feature>
<keyword evidence="1" id="KW-0812">Transmembrane</keyword>
<feature type="transmembrane region" description="Helical" evidence="1">
    <location>
        <begin position="270"/>
        <end position="295"/>
    </location>
</feature>
<organism evidence="2 3">
    <name type="scientific">Megasphaera stantonii</name>
    <dbReference type="NCBI Taxonomy" id="2144175"/>
    <lineage>
        <taxon>Bacteria</taxon>
        <taxon>Bacillati</taxon>
        <taxon>Bacillota</taxon>
        <taxon>Negativicutes</taxon>
        <taxon>Veillonellales</taxon>
        <taxon>Veillonellaceae</taxon>
        <taxon>Megasphaera</taxon>
    </lineage>
</organism>
<keyword evidence="3" id="KW-1185">Reference proteome</keyword>
<dbReference type="Proteomes" id="UP000254337">
    <property type="component" value="Chromosome"/>
</dbReference>
<feature type="transmembrane region" description="Helical" evidence="1">
    <location>
        <begin position="123"/>
        <end position="139"/>
    </location>
</feature>
<evidence type="ECO:0000256" key="1">
    <source>
        <dbReference type="SAM" id="Phobius"/>
    </source>
</evidence>
<reference evidence="2 3" key="1">
    <citation type="submission" date="2018-05" db="EMBL/GenBank/DDBJ databases">
        <title>Complete genome sequence of Megasphaera sp. AJH120T, isolated from the ceca of a chicken.</title>
        <authorList>
            <person name="Maki J."/>
            <person name="Looft T."/>
        </authorList>
    </citation>
    <scope>NUCLEOTIDE SEQUENCE [LARGE SCALE GENOMIC DNA]</scope>
    <source>
        <strain evidence="2 3">AJH120</strain>
    </source>
</reference>
<proteinExistence type="predicted"/>
<feature type="transmembrane region" description="Helical" evidence="1">
    <location>
        <begin position="12"/>
        <end position="30"/>
    </location>
</feature>
<feature type="transmembrane region" description="Helical" evidence="1">
    <location>
        <begin position="307"/>
        <end position="325"/>
    </location>
</feature>
<feature type="transmembrane region" description="Helical" evidence="1">
    <location>
        <begin position="226"/>
        <end position="250"/>
    </location>
</feature>
<feature type="transmembrane region" description="Helical" evidence="1">
    <location>
        <begin position="188"/>
        <end position="205"/>
    </location>
</feature>
<dbReference type="OrthoDB" id="4424890at2"/>
<keyword evidence="1" id="KW-0472">Membrane</keyword>
<dbReference type="AlphaFoldDB" id="A0A346AYV1"/>
<evidence type="ECO:0008006" key="4">
    <source>
        <dbReference type="Google" id="ProtNLM"/>
    </source>
</evidence>
<sequence length="354" mass="38341">MPANTFDIRHSIRIAGAFIAWVIGSGFATGQEMLRFYASFGLYGYGAVAVNLVGFLGMAYLLMRTGFEHKKERAFNHFQFFCGQNLGLVYTWLIIATLILLMPVLVAGAGATLYEYYRVPQPLGSAVMTALLLAAYLMGFERLIQVISSIGPVIIVFSLSIGCGAIAVDYGQFSRIGEYESALAPYQAAPNWFLSAVLHLSLNFFPPSMYFTRLGVSASSKQELRAGAFLGAFVVILCIAVMTTAILLNGSAAAGLDVPVLYLAQKLHPLLGTAFSITLLLGIFSSSSVMMWSICSRVTRWGKKGNVAFAVAVALFTYVVSLFSFGRLVAVLYPAIGYAGLLFIASVVYKSFRK</sequence>
<protein>
    <recommendedName>
        <fullName evidence="4">Membrane protein YkvI</fullName>
    </recommendedName>
</protein>
<dbReference type="RefSeq" id="WP_107196223.1">
    <property type="nucleotide sequence ID" value="NZ_CP029462.1"/>
</dbReference>
<dbReference type="InterPro" id="IPR038728">
    <property type="entry name" value="YkvI-like"/>
</dbReference>
<name>A0A346AYV1_9FIRM</name>
<feature type="transmembrane region" description="Helical" evidence="1">
    <location>
        <begin position="146"/>
        <end position="168"/>
    </location>
</feature>
<dbReference type="KEGG" id="meg:DKB62_05380"/>
<accession>A0A346AYV1</accession>
<dbReference type="PANTHER" id="PTHR37814:SF1">
    <property type="entry name" value="MEMBRANE PROTEIN"/>
    <property type="match status" value="1"/>
</dbReference>